<accession>A0A8S1QFS2</accession>
<keyword evidence="2" id="KW-1185">Reference proteome</keyword>
<gene>
    <name evidence="1" type="ORF">PSON_ATCC_30995.1.T1060022</name>
</gene>
<comment type="caution">
    <text evidence="1">The sequence shown here is derived from an EMBL/GenBank/DDBJ whole genome shotgun (WGS) entry which is preliminary data.</text>
</comment>
<evidence type="ECO:0008006" key="3">
    <source>
        <dbReference type="Google" id="ProtNLM"/>
    </source>
</evidence>
<reference evidence="1" key="1">
    <citation type="submission" date="2021-01" db="EMBL/GenBank/DDBJ databases">
        <authorList>
            <consortium name="Genoscope - CEA"/>
            <person name="William W."/>
        </authorList>
    </citation>
    <scope>NUCLEOTIDE SEQUENCE</scope>
</reference>
<name>A0A8S1QFS2_9CILI</name>
<evidence type="ECO:0000313" key="1">
    <source>
        <dbReference type="EMBL" id="CAD8114462.1"/>
    </source>
</evidence>
<dbReference type="Proteomes" id="UP000692954">
    <property type="component" value="Unassembled WGS sequence"/>
</dbReference>
<dbReference type="EMBL" id="CAJJDN010000106">
    <property type="protein sequence ID" value="CAD8114462.1"/>
    <property type="molecule type" value="Genomic_DNA"/>
</dbReference>
<protein>
    <recommendedName>
        <fullName evidence="3">PH domain-containing protein</fullName>
    </recommendedName>
</protein>
<evidence type="ECO:0000313" key="2">
    <source>
        <dbReference type="Proteomes" id="UP000692954"/>
    </source>
</evidence>
<dbReference type="AlphaFoldDB" id="A0A8S1QFS2"/>
<proteinExistence type="predicted"/>
<sequence length="173" mass="20893">MYLNNLEFYSGSGYKLSGFIKKWKEKLLVFDLNSRILQIQDVKSQSQKQIDISNYNIKQLGKYQEKWSLKLSNAQNEFKFGWNNEKDCQQWVDCFTGEWKRQQEQLRFLEEFDKSHPEVEPYIEKQPLVFRPKPSLMSRDKIENMIPHLPQFIQVKKKNKKLERYGDSIVKYI</sequence>
<organism evidence="1 2">
    <name type="scientific">Paramecium sonneborni</name>
    <dbReference type="NCBI Taxonomy" id="65129"/>
    <lineage>
        <taxon>Eukaryota</taxon>
        <taxon>Sar</taxon>
        <taxon>Alveolata</taxon>
        <taxon>Ciliophora</taxon>
        <taxon>Intramacronucleata</taxon>
        <taxon>Oligohymenophorea</taxon>
        <taxon>Peniculida</taxon>
        <taxon>Parameciidae</taxon>
        <taxon>Paramecium</taxon>
    </lineage>
</organism>